<dbReference type="EMBL" id="AEQO01000173">
    <property type="protein sequence ID" value="EFV03674.1"/>
    <property type="molecule type" value="Genomic_DNA"/>
</dbReference>
<organism evidence="2 3">
    <name type="scientific">Segatella salivae DSM 15606</name>
    <dbReference type="NCBI Taxonomy" id="888832"/>
    <lineage>
        <taxon>Bacteria</taxon>
        <taxon>Pseudomonadati</taxon>
        <taxon>Bacteroidota</taxon>
        <taxon>Bacteroidia</taxon>
        <taxon>Bacteroidales</taxon>
        <taxon>Prevotellaceae</taxon>
        <taxon>Segatella</taxon>
    </lineage>
</organism>
<keyword evidence="3" id="KW-1185">Reference proteome</keyword>
<keyword evidence="1" id="KW-1133">Transmembrane helix</keyword>
<proteinExistence type="predicted"/>
<feature type="transmembrane region" description="Helical" evidence="1">
    <location>
        <begin position="33"/>
        <end position="51"/>
    </location>
</feature>
<keyword evidence="1" id="KW-0812">Transmembrane</keyword>
<accession>E6MRR8</accession>
<comment type="caution">
    <text evidence="2">The sequence shown here is derived from an EMBL/GenBank/DDBJ whole genome shotgun (WGS) entry which is preliminary data.</text>
</comment>
<reference evidence="2 3" key="1">
    <citation type="submission" date="2010-12" db="EMBL/GenBank/DDBJ databases">
        <authorList>
            <person name="Muzny D."/>
            <person name="Qin X."/>
            <person name="Deng J."/>
            <person name="Jiang H."/>
            <person name="Liu Y."/>
            <person name="Qu J."/>
            <person name="Song X.-Z."/>
            <person name="Zhang L."/>
            <person name="Thornton R."/>
            <person name="Coyle M."/>
            <person name="Francisco L."/>
            <person name="Jackson L."/>
            <person name="Javaid M."/>
            <person name="Korchina V."/>
            <person name="Kovar C."/>
            <person name="Mata R."/>
            <person name="Mathew T."/>
            <person name="Ngo R."/>
            <person name="Nguyen L."/>
            <person name="Nguyen N."/>
            <person name="Okwuonu G."/>
            <person name="Ongeri F."/>
            <person name="Pham C."/>
            <person name="Simmons D."/>
            <person name="Wilczek-Boney K."/>
            <person name="Hale W."/>
            <person name="Jakkamsetti A."/>
            <person name="Pham P."/>
            <person name="Ruth R."/>
            <person name="San Lucas F."/>
            <person name="Warren J."/>
            <person name="Zhang J."/>
            <person name="Zhao Z."/>
            <person name="Zhou C."/>
            <person name="Zhu D."/>
            <person name="Lee S."/>
            <person name="Bess C."/>
            <person name="Blankenburg K."/>
            <person name="Forbes L."/>
            <person name="Fu Q."/>
            <person name="Gubbala S."/>
            <person name="Hirani K."/>
            <person name="Jayaseelan J.C."/>
            <person name="Lara F."/>
            <person name="Munidasa M."/>
            <person name="Palculict T."/>
            <person name="Patil S."/>
            <person name="Pu L.-L."/>
            <person name="Saada N."/>
            <person name="Tang L."/>
            <person name="Weissenberger G."/>
            <person name="Zhu Y."/>
            <person name="Hemphill L."/>
            <person name="Shang Y."/>
            <person name="Youmans B."/>
            <person name="Ayvaz T."/>
            <person name="Ross M."/>
            <person name="Santibanez J."/>
            <person name="Aqrawi P."/>
            <person name="Gross S."/>
            <person name="Joshi V."/>
            <person name="Fowler G."/>
            <person name="Nazareth L."/>
            <person name="Reid J."/>
            <person name="Worley K."/>
            <person name="Petrosino J."/>
            <person name="Highlander S."/>
            <person name="Gibbs R."/>
        </authorList>
    </citation>
    <scope>NUCLEOTIDE SEQUENCE [LARGE SCALE GENOMIC DNA]</scope>
    <source>
        <strain evidence="2 3">DSM 15606</strain>
    </source>
</reference>
<protein>
    <submittedName>
        <fullName evidence="2">Uncharacterized protein</fullName>
    </submittedName>
</protein>
<evidence type="ECO:0000313" key="2">
    <source>
        <dbReference type="EMBL" id="EFV03674.1"/>
    </source>
</evidence>
<keyword evidence="1" id="KW-0472">Membrane</keyword>
<sequence>MTKCKTSGDNSTQSTLQYQAKKNHKIILNNKTTTAATFSFFLFVVLVLCSCS</sequence>
<dbReference type="HOGENOM" id="CLU_3083301_0_0_10"/>
<evidence type="ECO:0000256" key="1">
    <source>
        <dbReference type="SAM" id="Phobius"/>
    </source>
</evidence>
<dbReference type="AlphaFoldDB" id="E6MRR8"/>
<evidence type="ECO:0000313" key="3">
    <source>
        <dbReference type="Proteomes" id="UP000003874"/>
    </source>
</evidence>
<dbReference type="Proteomes" id="UP000003874">
    <property type="component" value="Unassembled WGS sequence"/>
</dbReference>
<gene>
    <name evidence="2" type="ORF">HMPREF9420_2186</name>
</gene>
<name>E6MRR8_9BACT</name>